<organism evidence="2 3">
    <name type="scientific">Flavobacterium tibetense</name>
    <dbReference type="NCBI Taxonomy" id="2233533"/>
    <lineage>
        <taxon>Bacteria</taxon>
        <taxon>Pseudomonadati</taxon>
        <taxon>Bacteroidota</taxon>
        <taxon>Flavobacteriia</taxon>
        <taxon>Flavobacteriales</taxon>
        <taxon>Flavobacteriaceae</taxon>
        <taxon>Flavobacterium</taxon>
    </lineage>
</organism>
<dbReference type="Gene3D" id="3.30.70.2970">
    <property type="entry name" value="Protein of unknown function (DUF541), domain 2"/>
    <property type="match status" value="1"/>
</dbReference>
<dbReference type="Pfam" id="PF04402">
    <property type="entry name" value="SIMPL"/>
    <property type="match status" value="1"/>
</dbReference>
<evidence type="ECO:0000256" key="1">
    <source>
        <dbReference type="SAM" id="SignalP"/>
    </source>
</evidence>
<protein>
    <recommendedName>
        <fullName evidence="4">SIMPL domain-containing protein</fullName>
    </recommendedName>
</protein>
<feature type="signal peptide" evidence="1">
    <location>
        <begin position="1"/>
        <end position="18"/>
    </location>
</feature>
<dbReference type="EMBL" id="QLST01000015">
    <property type="protein sequence ID" value="RBA27633.1"/>
    <property type="molecule type" value="Genomic_DNA"/>
</dbReference>
<dbReference type="Proteomes" id="UP000253319">
    <property type="component" value="Unassembled WGS sequence"/>
</dbReference>
<evidence type="ECO:0000313" key="3">
    <source>
        <dbReference type="Proteomes" id="UP000253319"/>
    </source>
</evidence>
<reference evidence="2 3" key="1">
    <citation type="submission" date="2018-06" db="EMBL/GenBank/DDBJ databases">
        <title>Flavobacterium tibetense sp. nov., isolated from a wetland YonghuCo on Tibetan Plateau.</title>
        <authorList>
            <person name="Xing P."/>
            <person name="Phurbu D."/>
            <person name="Lu H."/>
        </authorList>
    </citation>
    <scope>NUCLEOTIDE SEQUENCE [LARGE SCALE GENOMIC DNA]</scope>
    <source>
        <strain evidence="2 3">YH5</strain>
    </source>
</reference>
<dbReference type="OrthoDB" id="6021921at2"/>
<dbReference type="InterPro" id="IPR007497">
    <property type="entry name" value="SIMPL/DUF541"/>
</dbReference>
<keyword evidence="1" id="KW-0732">Signal</keyword>
<evidence type="ECO:0008006" key="4">
    <source>
        <dbReference type="Google" id="ProtNLM"/>
    </source>
</evidence>
<name>A0A365NZX4_9FLAO</name>
<sequence length="229" mass="25227">MKKIVLFALLVTSTVTLAQELKQVPQITVSGEGKIKVVPDQAVITVSVENIGKEASEVKKSNDKTIDAVIKAIKKRGIPTADYQTQQVSLHKNYDYTTKKYNYRAYQTISIHLKDMSKYEALMVDLVDSGINAIQGVEFKSSKIEALESEARQKAILNAKKKALDFTGALGQKVGKALFITDNSQTHYPQPIYREVMMTKMADAGVPNETLAVGEIVISANVTVSFELN</sequence>
<dbReference type="Gene3D" id="3.30.110.170">
    <property type="entry name" value="Protein of unknown function (DUF541), domain 1"/>
    <property type="match status" value="1"/>
</dbReference>
<dbReference type="AlphaFoldDB" id="A0A365NZX4"/>
<dbReference type="GO" id="GO:0006974">
    <property type="term" value="P:DNA damage response"/>
    <property type="evidence" value="ECO:0007669"/>
    <property type="project" value="TreeGrafter"/>
</dbReference>
<comment type="caution">
    <text evidence="2">The sequence shown here is derived from an EMBL/GenBank/DDBJ whole genome shotgun (WGS) entry which is preliminary data.</text>
</comment>
<dbReference type="PANTHER" id="PTHR34387:SF1">
    <property type="entry name" value="PERIPLASMIC IMMUNOGENIC PROTEIN"/>
    <property type="match status" value="1"/>
</dbReference>
<evidence type="ECO:0000313" key="2">
    <source>
        <dbReference type="EMBL" id="RBA27633.1"/>
    </source>
</evidence>
<accession>A0A365NZX4</accession>
<keyword evidence="3" id="KW-1185">Reference proteome</keyword>
<dbReference type="InterPro" id="IPR052022">
    <property type="entry name" value="26kDa_periplasmic_antigen"/>
</dbReference>
<dbReference type="RefSeq" id="WP_113989740.1">
    <property type="nucleotide sequence ID" value="NZ_QLST01000015.1"/>
</dbReference>
<proteinExistence type="predicted"/>
<dbReference type="PANTHER" id="PTHR34387">
    <property type="entry name" value="SLR1258 PROTEIN"/>
    <property type="match status" value="1"/>
</dbReference>
<feature type="chain" id="PRO_5016794331" description="SIMPL domain-containing protein" evidence="1">
    <location>
        <begin position="19"/>
        <end position="229"/>
    </location>
</feature>
<gene>
    <name evidence="2" type="ORF">DPN68_11220</name>
</gene>